<gene>
    <name evidence="4" type="ORF">ACETAC_04690</name>
</gene>
<dbReference type="GO" id="GO:0005829">
    <property type="term" value="C:cytosol"/>
    <property type="evidence" value="ECO:0007669"/>
    <property type="project" value="TreeGrafter"/>
</dbReference>
<dbReference type="InterPro" id="IPR001544">
    <property type="entry name" value="Aminotrans_IV"/>
</dbReference>
<dbReference type="RefSeq" id="WP_284680889.1">
    <property type="nucleotide sequence ID" value="NZ_CP060096.1"/>
</dbReference>
<dbReference type="InterPro" id="IPR036038">
    <property type="entry name" value="Aminotransferase-like"/>
</dbReference>
<organism evidence="4 5">
    <name type="scientific">Aceticella autotrophica</name>
    <dbReference type="NCBI Taxonomy" id="2755338"/>
    <lineage>
        <taxon>Bacteria</taxon>
        <taxon>Bacillati</taxon>
        <taxon>Bacillota</taxon>
        <taxon>Clostridia</taxon>
        <taxon>Thermoanaerobacterales</taxon>
        <taxon>Thermoanaerobacteraceae</taxon>
        <taxon>Aceticella</taxon>
    </lineage>
</organism>
<dbReference type="SUPFAM" id="SSF56752">
    <property type="entry name" value="D-aminoacid aminotransferase-like PLP-dependent enzymes"/>
    <property type="match status" value="1"/>
</dbReference>
<dbReference type="FunFam" id="3.20.10.10:FF:000002">
    <property type="entry name" value="D-alanine aminotransferase"/>
    <property type="match status" value="1"/>
</dbReference>
<dbReference type="KEGG" id="aaut:ACETAC_04690"/>
<dbReference type="PANTHER" id="PTHR42743">
    <property type="entry name" value="AMINO-ACID AMINOTRANSFERASE"/>
    <property type="match status" value="1"/>
</dbReference>
<keyword evidence="4" id="KW-0808">Transferase</keyword>
<keyword evidence="5" id="KW-1185">Reference proteome</keyword>
<comment type="similarity">
    <text evidence="2">Belongs to the class-IV pyridoxal-phosphate-dependent aminotransferase family.</text>
</comment>
<keyword evidence="4" id="KW-0032">Aminotransferase</keyword>
<dbReference type="CDD" id="cd00449">
    <property type="entry name" value="PLPDE_IV"/>
    <property type="match status" value="1"/>
</dbReference>
<evidence type="ECO:0000313" key="5">
    <source>
        <dbReference type="Proteomes" id="UP000671913"/>
    </source>
</evidence>
<accession>A0A975GBB6</accession>
<proteinExistence type="inferred from homology"/>
<dbReference type="PANTHER" id="PTHR42743:SF11">
    <property type="entry name" value="AMINODEOXYCHORISMATE LYASE"/>
    <property type="match status" value="1"/>
</dbReference>
<dbReference type="EMBL" id="CP060096">
    <property type="protein sequence ID" value="QSZ28150.1"/>
    <property type="molecule type" value="Genomic_DNA"/>
</dbReference>
<evidence type="ECO:0000256" key="2">
    <source>
        <dbReference type="ARBA" id="ARBA00009320"/>
    </source>
</evidence>
<dbReference type="Proteomes" id="UP000671913">
    <property type="component" value="Chromosome"/>
</dbReference>
<keyword evidence="3" id="KW-0663">Pyridoxal phosphate</keyword>
<dbReference type="InterPro" id="IPR050571">
    <property type="entry name" value="Class-IV_PLP-Dep_Aminotrnsfr"/>
</dbReference>
<name>A0A975GBB6_9THEO</name>
<dbReference type="Gene3D" id="3.30.470.10">
    <property type="match status" value="1"/>
</dbReference>
<dbReference type="GO" id="GO:0008652">
    <property type="term" value="P:amino acid biosynthetic process"/>
    <property type="evidence" value="ECO:0007669"/>
    <property type="project" value="UniProtKB-ARBA"/>
</dbReference>
<dbReference type="GO" id="GO:0008483">
    <property type="term" value="F:transaminase activity"/>
    <property type="evidence" value="ECO:0007669"/>
    <property type="project" value="UniProtKB-KW"/>
</dbReference>
<protein>
    <submittedName>
        <fullName evidence="4">Aminotransferase class IV</fullName>
    </submittedName>
</protein>
<evidence type="ECO:0000256" key="3">
    <source>
        <dbReference type="ARBA" id="ARBA00022898"/>
    </source>
</evidence>
<dbReference type="InterPro" id="IPR043131">
    <property type="entry name" value="BCAT-like_N"/>
</dbReference>
<comment type="cofactor">
    <cofactor evidence="1">
        <name>pyridoxal 5'-phosphate</name>
        <dbReference type="ChEBI" id="CHEBI:597326"/>
    </cofactor>
</comment>
<dbReference type="Gene3D" id="3.20.10.10">
    <property type="entry name" value="D-amino Acid Aminotransferase, subunit A, domain 2"/>
    <property type="match status" value="1"/>
</dbReference>
<evidence type="ECO:0000256" key="1">
    <source>
        <dbReference type="ARBA" id="ARBA00001933"/>
    </source>
</evidence>
<reference evidence="4" key="1">
    <citation type="submission" date="2020-08" db="EMBL/GenBank/DDBJ databases">
        <title>Genomic insights into the carbon and energy metabolism of the first obligate autotrophic acetogenic bacterium Aceticella autotrophica gen. nov., sp. nov.</title>
        <authorList>
            <person name="Toshchakov S.V."/>
            <person name="Elcheninov A.G."/>
            <person name="Kublanov I.V."/>
            <person name="Frolov E.N."/>
            <person name="Lebedinsky A.V."/>
        </authorList>
    </citation>
    <scope>NUCLEOTIDE SEQUENCE</scope>
    <source>
        <strain evidence="4">3443-3Ac</strain>
    </source>
</reference>
<dbReference type="AlphaFoldDB" id="A0A975GBB6"/>
<dbReference type="InterPro" id="IPR043132">
    <property type="entry name" value="BCAT-like_C"/>
</dbReference>
<dbReference type="GO" id="GO:0046394">
    <property type="term" value="P:carboxylic acid biosynthetic process"/>
    <property type="evidence" value="ECO:0007669"/>
    <property type="project" value="UniProtKB-ARBA"/>
</dbReference>
<sequence>MGYYCCLKKDIIVSNAFLYGMSVFETILIENGNAEYLKDHYLRMIDGLKKLNIEFNVKYEEIKEKVYEYIKENRLTKSILRLTAFEQGYLITHREYNYKEENFKEGIDLCFAKSIRDKNNPLTYIKSSNYAVNIIEAGIAKEKGFAQALFLNQHGEICETNCANIFFIDKCNIITPKVECGLLDGVMRQKIIKKAIDLGIKIMETQIKKEEIYKFQGAFVSNSIFKILPIKKIDEIVFDISDITNKLLLYI</sequence>
<evidence type="ECO:0000313" key="4">
    <source>
        <dbReference type="EMBL" id="QSZ28150.1"/>
    </source>
</evidence>
<dbReference type="Pfam" id="PF01063">
    <property type="entry name" value="Aminotran_4"/>
    <property type="match status" value="1"/>
</dbReference>